<evidence type="ECO:0000313" key="1">
    <source>
        <dbReference type="EMBL" id="MCJ2186110.1"/>
    </source>
</evidence>
<sequence length="105" mass="11126">MKWLAGLAVLAGILFLGWRLAVPAYAEYRLRGAMVEAGVRESVAGCIAGRMSRRLSTPQLLKLGALAREARTLRGLREAAGRMDDPDVAIVASSSAVLCSTGLAR</sequence>
<dbReference type="Proteomes" id="UP001202281">
    <property type="component" value="Unassembled WGS sequence"/>
</dbReference>
<evidence type="ECO:0000313" key="2">
    <source>
        <dbReference type="Proteomes" id="UP001202281"/>
    </source>
</evidence>
<accession>A0ABT0BM37</accession>
<keyword evidence="2" id="KW-1185">Reference proteome</keyword>
<gene>
    <name evidence="1" type="ORF">MTR66_04690</name>
</gene>
<organism evidence="1 2">
    <name type="scientific">Novosphingobium beihaiensis</name>
    <dbReference type="NCBI Taxonomy" id="2930389"/>
    <lineage>
        <taxon>Bacteria</taxon>
        <taxon>Pseudomonadati</taxon>
        <taxon>Pseudomonadota</taxon>
        <taxon>Alphaproteobacteria</taxon>
        <taxon>Sphingomonadales</taxon>
        <taxon>Sphingomonadaceae</taxon>
        <taxon>Novosphingobium</taxon>
    </lineage>
</organism>
<reference evidence="1 2" key="1">
    <citation type="submission" date="2022-04" db="EMBL/GenBank/DDBJ databases">
        <title>Identification of a novel bacterium isolated from mangrove sediments.</title>
        <authorList>
            <person name="Pan X."/>
        </authorList>
    </citation>
    <scope>NUCLEOTIDE SEQUENCE [LARGE SCALE GENOMIC DNA]</scope>
    <source>
        <strain evidence="1 2">B2638</strain>
    </source>
</reference>
<protein>
    <submittedName>
        <fullName evidence="1">Uncharacterized protein</fullName>
    </submittedName>
</protein>
<name>A0ABT0BM37_9SPHN</name>
<proteinExistence type="predicted"/>
<comment type="caution">
    <text evidence="1">The sequence shown here is derived from an EMBL/GenBank/DDBJ whole genome shotgun (WGS) entry which is preliminary data.</text>
</comment>
<dbReference type="RefSeq" id="WP_243918331.1">
    <property type="nucleotide sequence ID" value="NZ_JALHLG010000005.1"/>
</dbReference>
<dbReference type="EMBL" id="JALHLG010000005">
    <property type="protein sequence ID" value="MCJ2186110.1"/>
    <property type="molecule type" value="Genomic_DNA"/>
</dbReference>